<sequence length="132" mass="14625">MWVMPSCSEMLVDFSSYIEANSLFPARCSTRASSQCSSATVNKEYTCPIQLCNSFGKAKQIVLYVQTNSFQKTKTGFFQKTRFLSDSNSCAHSDVVISSIPLRICGLGLMSSAFMVSTFKSRFPLVFFVMGS</sequence>
<dbReference type="AlphaFoldDB" id="A0A081BV13"/>
<gene>
    <name evidence="1" type="ORF">U27_03130</name>
</gene>
<evidence type="ECO:0000313" key="2">
    <source>
        <dbReference type="Proteomes" id="UP000030661"/>
    </source>
</evidence>
<proteinExistence type="predicted"/>
<reference evidence="1" key="1">
    <citation type="journal article" date="2015" name="PeerJ">
        <title>First genomic representation of candidate bacterial phylum KSB3 points to enhanced environmental sensing as a trigger of wastewater bulking.</title>
        <authorList>
            <person name="Sekiguchi Y."/>
            <person name="Ohashi A."/>
            <person name="Parks D.H."/>
            <person name="Yamauchi T."/>
            <person name="Tyson G.W."/>
            <person name="Hugenholtz P."/>
        </authorList>
    </citation>
    <scope>NUCLEOTIDE SEQUENCE [LARGE SCALE GENOMIC DNA]</scope>
</reference>
<dbReference type="HOGENOM" id="CLU_1912936_0_0_0"/>
<protein>
    <submittedName>
        <fullName evidence="1">Uncharacterized protein</fullName>
    </submittedName>
</protein>
<evidence type="ECO:0000313" key="1">
    <source>
        <dbReference type="EMBL" id="GAK56168.1"/>
    </source>
</evidence>
<organism evidence="1">
    <name type="scientific">Vecturithrix granuli</name>
    <dbReference type="NCBI Taxonomy" id="1499967"/>
    <lineage>
        <taxon>Bacteria</taxon>
        <taxon>Candidatus Moduliflexota</taxon>
        <taxon>Candidatus Vecturitrichia</taxon>
        <taxon>Candidatus Vecturitrichales</taxon>
        <taxon>Candidatus Vecturitrichaceae</taxon>
        <taxon>Candidatus Vecturithrix</taxon>
    </lineage>
</organism>
<keyword evidence="2" id="KW-1185">Reference proteome</keyword>
<name>A0A081BV13_VECG1</name>
<dbReference type="EMBL" id="DF820464">
    <property type="protein sequence ID" value="GAK56168.1"/>
    <property type="molecule type" value="Genomic_DNA"/>
</dbReference>
<accession>A0A081BV13</accession>
<dbReference type="Proteomes" id="UP000030661">
    <property type="component" value="Unassembled WGS sequence"/>
</dbReference>